<evidence type="ECO:0000256" key="2">
    <source>
        <dbReference type="ARBA" id="ARBA00022737"/>
    </source>
</evidence>
<reference evidence="5" key="1">
    <citation type="submission" date="2022-12" db="EMBL/GenBank/DDBJ databases">
        <title>Isolation and characterisation of novel Methanocorpusculum spp. from native Australian herbivores indicates the genus is ancestrally host-associated.</title>
        <authorList>
            <person name="Volmer J.G."/>
            <person name="Soo R.M."/>
            <person name="Evans P.N."/>
            <person name="Hoedt E.C."/>
            <person name="Astorga Alsina A.L."/>
            <person name="Woodcroft B.J."/>
            <person name="Tyson G.W."/>
            <person name="Hugenholtz P."/>
            <person name="Morrison M."/>
        </authorList>
    </citation>
    <scope>NUCLEOTIDE SEQUENCE</scope>
    <source>
        <strain evidence="5">MG</strain>
    </source>
</reference>
<evidence type="ECO:0000313" key="5">
    <source>
        <dbReference type="EMBL" id="MCZ0859994.1"/>
    </source>
</evidence>
<evidence type="ECO:0000259" key="4">
    <source>
        <dbReference type="PROSITE" id="PS50983"/>
    </source>
</evidence>
<protein>
    <submittedName>
        <fullName evidence="5">Helical backbone metal receptor</fullName>
    </submittedName>
</protein>
<dbReference type="NCBIfam" id="NF038402">
    <property type="entry name" value="TroA_like"/>
    <property type="match status" value="1"/>
</dbReference>
<dbReference type="InterPro" id="IPR008930">
    <property type="entry name" value="Terpenoid_cyclase/PrenylTrfase"/>
</dbReference>
<dbReference type="SUPFAM" id="SSF48239">
    <property type="entry name" value="Terpenoid cyclases/Protein prenyltransferases"/>
    <property type="match status" value="2"/>
</dbReference>
<evidence type="ECO:0000256" key="1">
    <source>
        <dbReference type="ARBA" id="ARBA00022729"/>
    </source>
</evidence>
<feature type="domain" description="Fe/B12 periplasmic-binding" evidence="4">
    <location>
        <begin position="371"/>
        <end position="626"/>
    </location>
</feature>
<keyword evidence="5" id="KW-0675">Receptor</keyword>
<keyword evidence="3" id="KW-0472">Membrane</keyword>
<dbReference type="Gene3D" id="1.50.10.20">
    <property type="match status" value="2"/>
</dbReference>
<dbReference type="InterPro" id="IPR001330">
    <property type="entry name" value="Prenyltrans"/>
</dbReference>
<sequence>MNGKLITTLILLLALLIAGCSSVSASSPDVENAVTKALDYLAEHQQADGGWAEPGQTLGAASPSWFAITAITSAGEDPMNWQINGISSLDFWDTPKEGSEGTGELGKMTTLLAQYGIDARNYNGHNYVEELKAKMKPSGQMGDFIYTTYWGIFGLVASGEDAKQAVEWMKTQQQENGGFGWAEGALPDSDDTAACIMALIAGGVSPDDPVIKKAVQFLRDVQEPTGGFNYGYYSESNLASTVWVIQALCAADVDPATFTNNGKSPVDYVLSLQQDDGSFKYTEYVVDSPVGMTGRAVPALMGKPYPVLPGQPAYDLRSTAYSGVSPETGSSSAAPVDTPVPVTAQTSAQWTPVTLTDDFGYEITIENEPQRIVSLAPANTEMIFALGLGDRVVGVTEYCNYPEVATTKPIIGGYTTVNIERVVAQKPDLVIAYYGNGEETVSHLKQLGLTVMTMNSDSVDGTFHDIELIGKATGKTAEAAALIESMQKRIDAVTAKLKGVTTTPTAFHCVWADPLWVSGGQTFQDEIITLAGGQNPFQDVNGWGIITMERLLTTDPEYIIVDSGMGMGEGGYDVLKDYFYTEPRLQDLTAVKNKHVYVMNADIIDRGGPRIVDCLEQVARILHPEAFGTENQTAAPTKAPGFGGILTLTAAACALFLIRRH</sequence>
<dbReference type="PROSITE" id="PS50983">
    <property type="entry name" value="FE_B12_PBP"/>
    <property type="match status" value="1"/>
</dbReference>
<comment type="caution">
    <text evidence="5">The sequence shown here is derived from an EMBL/GenBank/DDBJ whole genome shotgun (WGS) entry which is preliminary data.</text>
</comment>
<dbReference type="InterPro" id="IPR002491">
    <property type="entry name" value="ABC_transptr_periplasmic_BD"/>
</dbReference>
<keyword evidence="6" id="KW-1185">Reference proteome</keyword>
<dbReference type="Gene3D" id="3.40.50.1980">
    <property type="entry name" value="Nitrogenase molybdenum iron protein domain"/>
    <property type="match status" value="2"/>
</dbReference>
<proteinExistence type="predicted"/>
<evidence type="ECO:0000313" key="6">
    <source>
        <dbReference type="Proteomes" id="UP001141422"/>
    </source>
</evidence>
<dbReference type="Pfam" id="PF01497">
    <property type="entry name" value="Peripla_BP_2"/>
    <property type="match status" value="1"/>
</dbReference>
<feature type="transmembrane region" description="Helical" evidence="3">
    <location>
        <begin position="639"/>
        <end position="658"/>
    </location>
</feature>
<dbReference type="PANTHER" id="PTHR30535:SF34">
    <property type="entry name" value="MOLYBDATE-BINDING PROTEIN MOLA"/>
    <property type="match status" value="1"/>
</dbReference>
<dbReference type="CDD" id="cd01143">
    <property type="entry name" value="YvrC"/>
    <property type="match status" value="1"/>
</dbReference>
<dbReference type="Proteomes" id="UP001141422">
    <property type="component" value="Unassembled WGS sequence"/>
</dbReference>
<dbReference type="InterPro" id="IPR050902">
    <property type="entry name" value="ABC_Transporter_SBP"/>
</dbReference>
<evidence type="ECO:0000256" key="3">
    <source>
        <dbReference type="SAM" id="Phobius"/>
    </source>
</evidence>
<dbReference type="SUPFAM" id="SSF53807">
    <property type="entry name" value="Helical backbone' metal receptor"/>
    <property type="match status" value="1"/>
</dbReference>
<dbReference type="InterPro" id="IPR054828">
    <property type="entry name" value="Vit_B12_bind_prot"/>
</dbReference>
<organism evidence="5 6">
    <name type="scientific">Methanocorpusculum petauri</name>
    <dbReference type="NCBI Taxonomy" id="3002863"/>
    <lineage>
        <taxon>Archaea</taxon>
        <taxon>Methanobacteriati</taxon>
        <taxon>Methanobacteriota</taxon>
        <taxon>Stenosarchaea group</taxon>
        <taxon>Methanomicrobia</taxon>
        <taxon>Methanomicrobiales</taxon>
        <taxon>Methanocorpusculaceae</taxon>
        <taxon>Methanocorpusculum</taxon>
    </lineage>
</organism>
<dbReference type="PANTHER" id="PTHR30535">
    <property type="entry name" value="VITAMIN B12-BINDING PROTEIN"/>
    <property type="match status" value="1"/>
</dbReference>
<gene>
    <name evidence="5" type="ORF">O0S10_01965</name>
</gene>
<dbReference type="EMBL" id="JAPTGB010000003">
    <property type="protein sequence ID" value="MCZ0859994.1"/>
    <property type="molecule type" value="Genomic_DNA"/>
</dbReference>
<dbReference type="Pfam" id="PF00432">
    <property type="entry name" value="Prenyltrans"/>
    <property type="match status" value="2"/>
</dbReference>
<dbReference type="CDD" id="cd00688">
    <property type="entry name" value="ISOPREN_C2_like"/>
    <property type="match status" value="1"/>
</dbReference>
<dbReference type="RefSeq" id="WP_268924218.1">
    <property type="nucleotide sequence ID" value="NZ_JAPTGB010000003.1"/>
</dbReference>
<keyword evidence="2" id="KW-0677">Repeat</keyword>
<keyword evidence="3" id="KW-1133">Transmembrane helix</keyword>
<keyword evidence="3" id="KW-0812">Transmembrane</keyword>
<accession>A0ABT4IE33</accession>
<name>A0ABT4IE33_9EURY</name>
<dbReference type="PROSITE" id="PS51257">
    <property type="entry name" value="PROKAR_LIPOPROTEIN"/>
    <property type="match status" value="1"/>
</dbReference>
<keyword evidence="1" id="KW-0732">Signal</keyword>